<dbReference type="EMBL" id="CAIIXF020000010">
    <property type="protein sequence ID" value="CAH1796396.1"/>
    <property type="molecule type" value="Genomic_DNA"/>
</dbReference>
<dbReference type="FunFam" id="4.10.1080.10:FF:000004">
    <property type="entry name" value="Cartilage oligomeric matrix protein"/>
    <property type="match status" value="1"/>
</dbReference>
<dbReference type="PROSITE" id="PS50026">
    <property type="entry name" value="EGF_3"/>
    <property type="match status" value="2"/>
</dbReference>
<feature type="region of interest" description="Disordered" evidence="11">
    <location>
        <begin position="1103"/>
        <end position="1145"/>
    </location>
</feature>
<dbReference type="SMART" id="SM00179">
    <property type="entry name" value="EGF_CA"/>
    <property type="match status" value="4"/>
</dbReference>
<accession>A0A8J1TV06</accession>
<evidence type="ECO:0000256" key="2">
    <source>
        <dbReference type="ARBA" id="ARBA00022536"/>
    </source>
</evidence>
<keyword evidence="2 9" id="KW-0245">EGF-like domain</keyword>
<feature type="repeat" description="TSP type-3" evidence="10">
    <location>
        <begin position="676"/>
        <end position="711"/>
    </location>
</feature>
<dbReference type="OrthoDB" id="14563at2759"/>
<sequence>MERFRSFLFILGLSYSAFCRELTTVVPDNLPRAFHNYDEVTIRGDVMVTTRRPTLSIIRIQADSIKLDIGLHSKTLQMTFRIGSKTKTLEIPSDILKRNTRGKFLIQFHDLQQTQSSVSLYVNCKLAGRFKTLPTIRDVVRHDMKVSMHTRFRVYAGTPVDVLLKEQGCEPEQKAPEGEDQHVDILELDPSILNAAVADAAVNVDYLDYQPNIPIDPVYDPVYDSTKFNRQYPTLCDVLRKENSRNSGCGSSAPEPQPQGFKTLAGGLDTNALLDSIAELTKAIKILQTGMLEQTSATNMLKDILANCKMCRDDGTSPPKCKEDACYPGVPCYETPGGPTCGPCPAGFVGDGKNCKRATVCADGPCYPGVTCVDTANGFKCGNCPDGFRGTGIGKNGCKGVTCKSKPCFPGVTCEDYDLGYLCGPCPVGYTGNGTHCTDIDECEVAQPCDRLGFCINTIPGFSCTPCPEGFTSPEVRGVGIEYANNNRQVCTDINECEDGVNGGCVPNSICINTPGSRICGDCLPGFIGSATEGCKRRPPNICKDGVVCDGNAICKIRRGLKEQQCECRVGWAGDGKLCGRDTDLDGIPDQALPCSDRRCKKDNCKDTPNSGQEDADRDEIGDACDPDKDNDGIDNTPDNCPLVGNPDQKDSDEGSPDKFGDVCDNCPTIPNPDQSDTDKDGLGDLCDPDIDNDGILNEDDNCVKVYNPDQADLDGDRVGDACDNCPEIPNFDQFDKDDDLIGDACDTNADCDQDGIQDSKDNCPRIPNANQIDTDKDGRGDVCDNDDDNDGILDQDDNCRMVYNPEQEDFDGDGTGDACQGDYDEDQTLDHNDVCPENADISATDFQAYQTVVLDPEGDSQIDPNWVILNDGAEIAQTMNSDPGLAVGYTAFGGVDFSGTFFVNSEVDDDYAGFVFSYQDSSKFYVVMWKKTQQTYWQSTPFRAVAEPGIQLKVVNSTTGPGEMMRNSLWHTGDTPNQVRLLWKDVRNVGWKEKTAYRWEMIHRPNIGLIRILLYEDTEQVADSGNIIDHTLKGGRIGVFSFSQERVIWSDLVYRCNGDTPDDYEGEAPSPYDYYEYYEDYYDENGDPLTDDVRRNREFKCDKSGPAARAEERKVDNRPTYDFETDDYDNLYEPGVTNTNREYS</sequence>
<evidence type="ECO:0000256" key="9">
    <source>
        <dbReference type="PROSITE-ProRule" id="PRU00076"/>
    </source>
</evidence>
<dbReference type="Pfam" id="PF02412">
    <property type="entry name" value="TSP_3"/>
    <property type="match status" value="5"/>
</dbReference>
<organism evidence="13 14">
    <name type="scientific">Owenia fusiformis</name>
    <name type="common">Polychaete worm</name>
    <dbReference type="NCBI Taxonomy" id="6347"/>
    <lineage>
        <taxon>Eukaryota</taxon>
        <taxon>Metazoa</taxon>
        <taxon>Spiralia</taxon>
        <taxon>Lophotrochozoa</taxon>
        <taxon>Annelida</taxon>
        <taxon>Polychaeta</taxon>
        <taxon>Sedentaria</taxon>
        <taxon>Canalipalpata</taxon>
        <taxon>Sabellida</taxon>
        <taxon>Oweniida</taxon>
        <taxon>Oweniidae</taxon>
        <taxon>Owenia</taxon>
    </lineage>
</organism>
<dbReference type="PROSITE" id="PS51236">
    <property type="entry name" value="TSP_CTER"/>
    <property type="match status" value="1"/>
</dbReference>
<dbReference type="CDD" id="cd00054">
    <property type="entry name" value="EGF_CA"/>
    <property type="match status" value="3"/>
</dbReference>
<dbReference type="GO" id="GO:0005509">
    <property type="term" value="F:calcium ion binding"/>
    <property type="evidence" value="ECO:0007669"/>
    <property type="project" value="UniProtKB-UniRule"/>
</dbReference>
<feature type="region of interest" description="Disordered" evidence="11">
    <location>
        <begin position="757"/>
        <end position="798"/>
    </location>
</feature>
<dbReference type="AlphaFoldDB" id="A0A8J1TV06"/>
<dbReference type="SUPFAM" id="SSF49899">
    <property type="entry name" value="Concanavalin A-like lectins/glucanases"/>
    <property type="match status" value="1"/>
</dbReference>
<dbReference type="SMART" id="SM00181">
    <property type="entry name" value="EGF"/>
    <property type="match status" value="6"/>
</dbReference>
<dbReference type="InterPro" id="IPR008859">
    <property type="entry name" value="Thrombospondin_C"/>
</dbReference>
<dbReference type="InterPro" id="IPR000742">
    <property type="entry name" value="EGF"/>
</dbReference>
<evidence type="ECO:0000256" key="12">
    <source>
        <dbReference type="SAM" id="SignalP"/>
    </source>
</evidence>
<evidence type="ECO:0000256" key="7">
    <source>
        <dbReference type="ARBA" id="ARBA00023157"/>
    </source>
</evidence>
<feature type="repeat" description="TSP type-3" evidence="10">
    <location>
        <begin position="614"/>
        <end position="649"/>
    </location>
</feature>
<comment type="caution">
    <text evidence="13">The sequence shown here is derived from an EMBL/GenBank/DDBJ whole genome shotgun (WGS) entry which is preliminary data.</text>
</comment>
<feature type="compositionally biased region" description="Basic and acidic residues" evidence="11">
    <location>
        <begin position="648"/>
        <end position="662"/>
    </location>
</feature>
<keyword evidence="4" id="KW-0677">Repeat</keyword>
<evidence type="ECO:0000313" key="14">
    <source>
        <dbReference type="Proteomes" id="UP000749559"/>
    </source>
</evidence>
<dbReference type="Gene3D" id="2.60.120.200">
    <property type="match status" value="1"/>
</dbReference>
<feature type="chain" id="PRO_5043411638" evidence="12">
    <location>
        <begin position="20"/>
        <end position="1145"/>
    </location>
</feature>
<dbReference type="SUPFAM" id="SSF57184">
    <property type="entry name" value="Growth factor receptor domain"/>
    <property type="match status" value="1"/>
</dbReference>
<feature type="signal peptide" evidence="12">
    <location>
        <begin position="1"/>
        <end position="19"/>
    </location>
</feature>
<dbReference type="Pfam" id="PF05735">
    <property type="entry name" value="TSP_C"/>
    <property type="match status" value="1"/>
</dbReference>
<keyword evidence="3 12" id="KW-0732">Signal</keyword>
<dbReference type="FunFam" id="2.10.25.10:FF:000025">
    <property type="entry name" value="Thrombospondin 3"/>
    <property type="match status" value="1"/>
</dbReference>
<dbReference type="SUPFAM" id="SSF103647">
    <property type="entry name" value="TSP type-3 repeat"/>
    <property type="match status" value="3"/>
</dbReference>
<evidence type="ECO:0000256" key="11">
    <source>
        <dbReference type="SAM" id="MobiDB-lite"/>
    </source>
</evidence>
<keyword evidence="5 10" id="KW-0106">Calcium</keyword>
<name>A0A8J1TV06_OWEFU</name>
<dbReference type="PROSITE" id="PS01187">
    <property type="entry name" value="EGF_CA"/>
    <property type="match status" value="1"/>
</dbReference>
<evidence type="ECO:0000256" key="4">
    <source>
        <dbReference type="ARBA" id="ARBA00022737"/>
    </source>
</evidence>
<dbReference type="FunFam" id="2.10.25.10:FF:000027">
    <property type="entry name" value="Thrombospondin 3"/>
    <property type="match status" value="1"/>
</dbReference>
<comment type="similarity">
    <text evidence="1">Belongs to the thrombospondin family.</text>
</comment>
<evidence type="ECO:0000256" key="10">
    <source>
        <dbReference type="PROSITE-ProRule" id="PRU00634"/>
    </source>
</evidence>
<dbReference type="PANTHER" id="PTHR10199">
    <property type="entry name" value="THROMBOSPONDIN"/>
    <property type="match status" value="1"/>
</dbReference>
<dbReference type="InterPro" id="IPR009030">
    <property type="entry name" value="Growth_fac_rcpt_cys_sf"/>
</dbReference>
<dbReference type="InterPro" id="IPR003367">
    <property type="entry name" value="Thrombospondin_3-like_rpt"/>
</dbReference>
<dbReference type="Gene3D" id="2.10.25.10">
    <property type="entry name" value="Laminin"/>
    <property type="match status" value="5"/>
</dbReference>
<evidence type="ECO:0000256" key="5">
    <source>
        <dbReference type="ARBA" id="ARBA00022837"/>
    </source>
</evidence>
<keyword evidence="7 9" id="KW-1015">Disulfide bond</keyword>
<comment type="caution">
    <text evidence="9">Lacks conserved residue(s) required for the propagation of feature annotation.</text>
</comment>
<feature type="region of interest" description="Disordered" evidence="11">
    <location>
        <begin position="603"/>
        <end position="682"/>
    </location>
</feature>
<keyword evidence="14" id="KW-1185">Reference proteome</keyword>
<evidence type="ECO:0000256" key="3">
    <source>
        <dbReference type="ARBA" id="ARBA00022729"/>
    </source>
</evidence>
<dbReference type="Proteomes" id="UP000749559">
    <property type="component" value="Unassembled WGS sequence"/>
</dbReference>
<dbReference type="GO" id="GO:0007155">
    <property type="term" value="P:cell adhesion"/>
    <property type="evidence" value="ECO:0007669"/>
    <property type="project" value="UniProtKB-KW"/>
</dbReference>
<feature type="compositionally biased region" description="Acidic residues" evidence="11">
    <location>
        <begin position="614"/>
        <end position="625"/>
    </location>
</feature>
<dbReference type="FunFam" id="2.60.120.200:FF:000002">
    <property type="entry name" value="Thrombospondin 3"/>
    <property type="match status" value="1"/>
</dbReference>
<dbReference type="InterPro" id="IPR049883">
    <property type="entry name" value="NOTCH1_EGF-like"/>
</dbReference>
<feature type="repeat" description="TSP type-3" evidence="10">
    <location>
        <begin position="773"/>
        <end position="808"/>
    </location>
</feature>
<protein>
    <submittedName>
        <fullName evidence="13">Uncharacterized protein</fullName>
    </submittedName>
</protein>
<evidence type="ECO:0000256" key="1">
    <source>
        <dbReference type="ARBA" id="ARBA00009456"/>
    </source>
</evidence>
<dbReference type="FunFam" id="4.10.1080.10:FF:000001">
    <property type="entry name" value="Thrombospondin 3"/>
    <property type="match status" value="1"/>
</dbReference>
<dbReference type="FunFam" id="2.10.25.10:FF:000232">
    <property type="entry name" value="thrombospondin-3 isoform X1"/>
    <property type="match status" value="1"/>
</dbReference>
<dbReference type="InterPro" id="IPR013320">
    <property type="entry name" value="ConA-like_dom_sf"/>
</dbReference>
<dbReference type="PROSITE" id="PS01186">
    <property type="entry name" value="EGF_2"/>
    <property type="match status" value="1"/>
</dbReference>
<evidence type="ECO:0000256" key="6">
    <source>
        <dbReference type="ARBA" id="ARBA00022889"/>
    </source>
</evidence>
<evidence type="ECO:0000313" key="13">
    <source>
        <dbReference type="EMBL" id="CAH1796396.1"/>
    </source>
</evidence>
<dbReference type="InterPro" id="IPR017897">
    <property type="entry name" value="Thrombospondin_3_rpt"/>
</dbReference>
<keyword evidence="6" id="KW-0130">Cell adhesion</keyword>
<feature type="compositionally biased region" description="Basic and acidic residues" evidence="11">
    <location>
        <begin position="1103"/>
        <end position="1122"/>
    </location>
</feature>
<dbReference type="PANTHER" id="PTHR10199:SF100">
    <property type="entry name" value="THROMBOSPONDIN, ISOFORM A"/>
    <property type="match status" value="1"/>
</dbReference>
<keyword evidence="8" id="KW-0325">Glycoprotein</keyword>
<dbReference type="InterPro" id="IPR028974">
    <property type="entry name" value="TSP_type-3_rpt"/>
</dbReference>
<evidence type="ECO:0000256" key="8">
    <source>
        <dbReference type="ARBA" id="ARBA00023180"/>
    </source>
</evidence>
<dbReference type="Pfam" id="PF07645">
    <property type="entry name" value="EGF_CA"/>
    <property type="match status" value="2"/>
</dbReference>
<dbReference type="Gene3D" id="4.10.1080.10">
    <property type="entry name" value="TSP type-3 repeat"/>
    <property type="match status" value="2"/>
</dbReference>
<dbReference type="GO" id="GO:0005576">
    <property type="term" value="C:extracellular region"/>
    <property type="evidence" value="ECO:0007669"/>
    <property type="project" value="InterPro"/>
</dbReference>
<feature type="disulfide bond" evidence="9">
    <location>
        <begin position="549"/>
        <end position="566"/>
    </location>
</feature>
<dbReference type="PROSITE" id="PS51234">
    <property type="entry name" value="TSP3"/>
    <property type="match status" value="3"/>
</dbReference>
<feature type="compositionally biased region" description="Basic and acidic residues" evidence="11">
    <location>
        <begin position="774"/>
        <end position="783"/>
    </location>
</feature>
<dbReference type="InterPro" id="IPR001881">
    <property type="entry name" value="EGF-like_Ca-bd_dom"/>
</dbReference>
<feature type="compositionally biased region" description="Acidic residues" evidence="11">
    <location>
        <begin position="784"/>
        <end position="797"/>
    </location>
</feature>
<gene>
    <name evidence="13" type="ORF">OFUS_LOCUS20813</name>
</gene>
<reference evidence="13" key="1">
    <citation type="submission" date="2022-03" db="EMBL/GenBank/DDBJ databases">
        <authorList>
            <person name="Martin C."/>
        </authorList>
    </citation>
    <scope>NUCLEOTIDE SEQUENCE</scope>
</reference>
<dbReference type="InterPro" id="IPR018097">
    <property type="entry name" value="EGF_Ca-bd_CS"/>
</dbReference>
<proteinExistence type="inferred from homology"/>